<dbReference type="SUPFAM" id="SSF52266">
    <property type="entry name" value="SGNH hydrolase"/>
    <property type="match status" value="1"/>
</dbReference>
<dbReference type="Proteomes" id="UP000235598">
    <property type="component" value="Unassembled WGS sequence"/>
</dbReference>
<evidence type="ECO:0000259" key="2">
    <source>
        <dbReference type="Pfam" id="PF13472"/>
    </source>
</evidence>
<dbReference type="GO" id="GO:0016787">
    <property type="term" value="F:hydrolase activity"/>
    <property type="evidence" value="ECO:0007669"/>
    <property type="project" value="UniProtKB-KW"/>
</dbReference>
<reference evidence="3 4" key="1">
    <citation type="submission" date="2017-09" db="EMBL/GenBank/DDBJ databases">
        <title>Bacterial strain isolated from the female urinary microbiota.</title>
        <authorList>
            <person name="Thomas-White K."/>
            <person name="Kumar N."/>
            <person name="Forster S."/>
            <person name="Putonti C."/>
            <person name="Lawley T."/>
            <person name="Wolfe A.J."/>
        </authorList>
    </citation>
    <scope>NUCLEOTIDE SEQUENCE [LARGE SCALE GENOMIC DNA]</scope>
    <source>
        <strain evidence="3 4">UMB1301</strain>
    </source>
</reference>
<proteinExistence type="predicted"/>
<feature type="domain" description="SGNH hydrolase-type esterase" evidence="2">
    <location>
        <begin position="75"/>
        <end position="241"/>
    </location>
</feature>
<sequence length="286" mass="30802">MGAGKSVLKAGLKAGLKAATAVGGVTLGLGAGYGIAVVRVRIQSALFPKFWAESARTQLELDESLQELPPLTVNVLGDSAASGVGASKPERAYVGLLKQRLEEETGRRVSVTNISVPGASSWLLMEKQLPLLDDLPQADITMCVIGANDLIDPAYTLEGFEWTATRLYKRLPAGTVVSTIPSFGLPWLEPKVRAANAIIEREARLYDLELADLFSTTHELGLWRYLLYTGGDIFHPSERGYVAWASALWPAVRRAAKRALAREARETEEAQEAPATNPNTTASSQG</sequence>
<organism evidence="3 4">
    <name type="scientific">Brevibacterium paucivorans</name>
    <dbReference type="NCBI Taxonomy" id="170994"/>
    <lineage>
        <taxon>Bacteria</taxon>
        <taxon>Bacillati</taxon>
        <taxon>Actinomycetota</taxon>
        <taxon>Actinomycetes</taxon>
        <taxon>Micrococcales</taxon>
        <taxon>Brevibacteriaceae</taxon>
        <taxon>Brevibacterium</taxon>
    </lineage>
</organism>
<dbReference type="AlphaFoldDB" id="A0A2N6VMK2"/>
<gene>
    <name evidence="3" type="ORF">CJ199_04760</name>
</gene>
<dbReference type="OrthoDB" id="3288625at2"/>
<evidence type="ECO:0000256" key="1">
    <source>
        <dbReference type="SAM" id="MobiDB-lite"/>
    </source>
</evidence>
<keyword evidence="3" id="KW-0378">Hydrolase</keyword>
<name>A0A2N6VMK2_9MICO</name>
<evidence type="ECO:0000313" key="3">
    <source>
        <dbReference type="EMBL" id="PMD05346.1"/>
    </source>
</evidence>
<comment type="caution">
    <text evidence="3">The sequence shown here is derived from an EMBL/GenBank/DDBJ whole genome shotgun (WGS) entry which is preliminary data.</text>
</comment>
<dbReference type="RefSeq" id="WP_102238381.1">
    <property type="nucleotide sequence ID" value="NZ_PNHK01000002.1"/>
</dbReference>
<feature type="region of interest" description="Disordered" evidence="1">
    <location>
        <begin position="260"/>
        <end position="286"/>
    </location>
</feature>
<dbReference type="InterPro" id="IPR036514">
    <property type="entry name" value="SGNH_hydro_sf"/>
</dbReference>
<feature type="compositionally biased region" description="Polar residues" evidence="1">
    <location>
        <begin position="276"/>
        <end position="286"/>
    </location>
</feature>
<accession>A0A2N6VMK2</accession>
<dbReference type="EMBL" id="PNHK01000002">
    <property type="protein sequence ID" value="PMD05346.1"/>
    <property type="molecule type" value="Genomic_DNA"/>
</dbReference>
<dbReference type="InterPro" id="IPR013830">
    <property type="entry name" value="SGNH_hydro"/>
</dbReference>
<dbReference type="Gene3D" id="3.40.50.1110">
    <property type="entry name" value="SGNH hydrolase"/>
    <property type="match status" value="1"/>
</dbReference>
<protein>
    <submittedName>
        <fullName evidence="3">SGNH/GDSL hydrolase family protein</fullName>
    </submittedName>
</protein>
<dbReference type="Pfam" id="PF13472">
    <property type="entry name" value="Lipase_GDSL_2"/>
    <property type="match status" value="1"/>
</dbReference>
<evidence type="ECO:0000313" key="4">
    <source>
        <dbReference type="Proteomes" id="UP000235598"/>
    </source>
</evidence>